<feature type="domain" description="Pyridoxamine 5'-phosphate oxidase Alr4036 family FMN-binding" evidence="5">
    <location>
        <begin position="11"/>
        <end position="98"/>
    </location>
</feature>
<dbReference type="PANTHER" id="PTHR10851">
    <property type="entry name" value="PYRIDOXINE-5-PHOSPHATE OXIDASE"/>
    <property type="match status" value="1"/>
</dbReference>
<evidence type="ECO:0000313" key="7">
    <source>
        <dbReference type="Proteomes" id="UP001403385"/>
    </source>
</evidence>
<proteinExistence type="predicted"/>
<dbReference type="EMBL" id="JBDKWZ010000011">
    <property type="protein sequence ID" value="MEN7549923.1"/>
    <property type="molecule type" value="Genomic_DNA"/>
</dbReference>
<keyword evidence="3" id="KW-0288">FMN</keyword>
<evidence type="ECO:0000256" key="3">
    <source>
        <dbReference type="ARBA" id="ARBA00022643"/>
    </source>
</evidence>
<evidence type="ECO:0000256" key="2">
    <source>
        <dbReference type="ARBA" id="ARBA00022630"/>
    </source>
</evidence>
<organism evidence="6 7">
    <name type="scientific">Rapidithrix thailandica</name>
    <dbReference type="NCBI Taxonomy" id="413964"/>
    <lineage>
        <taxon>Bacteria</taxon>
        <taxon>Pseudomonadati</taxon>
        <taxon>Bacteroidota</taxon>
        <taxon>Cytophagia</taxon>
        <taxon>Cytophagales</taxon>
        <taxon>Flammeovirgaceae</taxon>
        <taxon>Rapidithrix</taxon>
    </lineage>
</organism>
<dbReference type="AlphaFoldDB" id="A0AAW9S7S7"/>
<accession>A0AAW9S7S7</accession>
<keyword evidence="4" id="KW-0560">Oxidoreductase</keyword>
<dbReference type="SUPFAM" id="SSF50475">
    <property type="entry name" value="FMN-binding split barrel"/>
    <property type="match status" value="1"/>
</dbReference>
<reference evidence="6 7" key="1">
    <citation type="submission" date="2024-04" db="EMBL/GenBank/DDBJ databases">
        <title>Novel genus in family Flammeovirgaceae.</title>
        <authorList>
            <person name="Nguyen T.H."/>
            <person name="Vuong T.Q."/>
            <person name="Le H."/>
            <person name="Kim S.-G."/>
        </authorList>
    </citation>
    <scope>NUCLEOTIDE SEQUENCE [LARGE SCALE GENOMIC DNA]</scope>
    <source>
        <strain evidence="6 7">JCM 23209</strain>
    </source>
</reference>
<dbReference type="RefSeq" id="WP_346822702.1">
    <property type="nucleotide sequence ID" value="NZ_JBDKWZ010000011.1"/>
</dbReference>
<dbReference type="Proteomes" id="UP001403385">
    <property type="component" value="Unassembled WGS sequence"/>
</dbReference>
<evidence type="ECO:0000256" key="4">
    <source>
        <dbReference type="ARBA" id="ARBA00023002"/>
    </source>
</evidence>
<dbReference type="Gene3D" id="2.30.110.10">
    <property type="entry name" value="Electron Transport, Fmn-binding Protein, Chain A"/>
    <property type="match status" value="1"/>
</dbReference>
<dbReference type="PANTHER" id="PTHR10851:SF3">
    <property type="entry name" value="PYRIDOXINE_PYRIDOXAMINE 5'-PHOSPHATE OXIDASE 2"/>
    <property type="match status" value="1"/>
</dbReference>
<comment type="caution">
    <text evidence="6">The sequence shown here is derived from an EMBL/GenBank/DDBJ whole genome shotgun (WGS) entry which is preliminary data.</text>
</comment>
<evidence type="ECO:0000313" key="6">
    <source>
        <dbReference type="EMBL" id="MEN7549923.1"/>
    </source>
</evidence>
<keyword evidence="7" id="KW-1185">Reference proteome</keyword>
<sequence length="186" mass="22382">MQAAQIIQDFWDSLKDSLKEFQNPLHLPVFGTISSRQVPSLRKVVLREVNIEKRFLVFYSDYRTSKIQELKVAPRVCWLFYEPEKERQYRVYGDTKVYHTNEVACKYWKKLSYQDQKEYHLRSTPGTTYPKDKLEIETDSQEAYQNFCVVITQIDEVDYLELGVEEHFRYLCTYQQQEWVGKRLVP</sequence>
<dbReference type="Pfam" id="PF12766">
    <property type="entry name" value="Pyridox_oxase_2"/>
    <property type="match status" value="1"/>
</dbReference>
<name>A0AAW9S7S7_9BACT</name>
<dbReference type="InterPro" id="IPR024624">
    <property type="entry name" value="Pyridox_Oxase_Alr4036_FMN-bd"/>
</dbReference>
<protein>
    <submittedName>
        <fullName evidence="6">Pyridoxamine 5'-phosphate oxidase family protein</fullName>
    </submittedName>
</protein>
<comment type="cofactor">
    <cofactor evidence="1">
        <name>FMN</name>
        <dbReference type="ChEBI" id="CHEBI:58210"/>
    </cofactor>
</comment>
<dbReference type="InterPro" id="IPR012349">
    <property type="entry name" value="Split_barrel_FMN-bd"/>
</dbReference>
<evidence type="ECO:0000259" key="5">
    <source>
        <dbReference type="Pfam" id="PF12766"/>
    </source>
</evidence>
<dbReference type="GO" id="GO:0008615">
    <property type="term" value="P:pyridoxine biosynthetic process"/>
    <property type="evidence" value="ECO:0007669"/>
    <property type="project" value="InterPro"/>
</dbReference>
<keyword evidence="2" id="KW-0285">Flavoprotein</keyword>
<dbReference type="GO" id="GO:0004733">
    <property type="term" value="F:pyridoxamine phosphate oxidase activity"/>
    <property type="evidence" value="ECO:0007669"/>
    <property type="project" value="InterPro"/>
</dbReference>
<evidence type="ECO:0000256" key="1">
    <source>
        <dbReference type="ARBA" id="ARBA00001917"/>
    </source>
</evidence>
<dbReference type="InterPro" id="IPR000659">
    <property type="entry name" value="Pyridox_Oxase"/>
</dbReference>
<dbReference type="GO" id="GO:0010181">
    <property type="term" value="F:FMN binding"/>
    <property type="evidence" value="ECO:0007669"/>
    <property type="project" value="InterPro"/>
</dbReference>
<gene>
    <name evidence="6" type="ORF">AAG747_18505</name>
</gene>